<reference evidence="2" key="1">
    <citation type="submission" date="2021-10" db="EMBL/GenBank/DDBJ databases">
        <title>De novo Genome Assembly of Clathrus columnatus (Basidiomycota, Fungi) Using Illumina and Nanopore Sequence Data.</title>
        <authorList>
            <person name="Ogiso-Tanaka E."/>
            <person name="Itagaki H."/>
            <person name="Hosoya T."/>
            <person name="Hosaka K."/>
        </authorList>
    </citation>
    <scope>NUCLEOTIDE SEQUENCE</scope>
    <source>
        <strain evidence="2">MO-923</strain>
    </source>
</reference>
<organism evidence="2 3">
    <name type="scientific">Clathrus columnatus</name>
    <dbReference type="NCBI Taxonomy" id="1419009"/>
    <lineage>
        <taxon>Eukaryota</taxon>
        <taxon>Fungi</taxon>
        <taxon>Dikarya</taxon>
        <taxon>Basidiomycota</taxon>
        <taxon>Agaricomycotina</taxon>
        <taxon>Agaricomycetes</taxon>
        <taxon>Phallomycetidae</taxon>
        <taxon>Phallales</taxon>
        <taxon>Clathraceae</taxon>
        <taxon>Clathrus</taxon>
    </lineage>
</organism>
<accession>A0AAV5A5I6</accession>
<evidence type="ECO:0000256" key="1">
    <source>
        <dbReference type="SAM" id="MobiDB-lite"/>
    </source>
</evidence>
<evidence type="ECO:0000313" key="2">
    <source>
        <dbReference type="EMBL" id="GJJ08468.1"/>
    </source>
</evidence>
<comment type="caution">
    <text evidence="2">The sequence shown here is derived from an EMBL/GenBank/DDBJ whole genome shotgun (WGS) entry which is preliminary data.</text>
</comment>
<feature type="region of interest" description="Disordered" evidence="1">
    <location>
        <begin position="231"/>
        <end position="280"/>
    </location>
</feature>
<dbReference type="EMBL" id="BPWL01000003">
    <property type="protein sequence ID" value="GJJ08468.1"/>
    <property type="molecule type" value="Genomic_DNA"/>
</dbReference>
<gene>
    <name evidence="2" type="ORF">Clacol_002686</name>
</gene>
<feature type="compositionally biased region" description="Polar residues" evidence="1">
    <location>
        <begin position="268"/>
        <end position="277"/>
    </location>
</feature>
<feature type="compositionally biased region" description="Polar residues" evidence="1">
    <location>
        <begin position="236"/>
        <end position="253"/>
    </location>
</feature>
<dbReference type="AlphaFoldDB" id="A0AAV5A5I6"/>
<feature type="compositionally biased region" description="Low complexity" evidence="1">
    <location>
        <begin position="105"/>
        <end position="118"/>
    </location>
</feature>
<feature type="region of interest" description="Disordered" evidence="1">
    <location>
        <begin position="153"/>
        <end position="193"/>
    </location>
</feature>
<keyword evidence="3" id="KW-1185">Reference proteome</keyword>
<feature type="region of interest" description="Disordered" evidence="1">
    <location>
        <begin position="98"/>
        <end position="119"/>
    </location>
</feature>
<feature type="compositionally biased region" description="Basic and acidic residues" evidence="1">
    <location>
        <begin position="255"/>
        <end position="264"/>
    </location>
</feature>
<name>A0AAV5A5I6_9AGAM</name>
<sequence length="337" mass="37739">MIDRGGNHEATRQRTGGRIWVHCLKTAPPLIEAQEVAIRSFPAALGDVDPQWLTFTIAVRYKSTGQRDEVLIAPKSWGYVTAKLQPYRCIDIHVVPKSAPPSPMPSSSSSSSSYAPLYPETPPSPPAVPLYQEQESKYANAWYYNSSSKLRAPPYTRTPSGKDSDSTYFDLPPPKYPGSPGRSPARQPHPLLEPSGYGYGFGWGNQIQGQSSQAYFEPILSPLSRNLHTLEEEDTQQTSNRRSMGWSASSVRMSSPDKDRDDRPPPVTITTPSSNRGNLGLFSSIRHRMFPIAWAENRSRTRRRRRPTQAVDIPNYDRETEYDTYSSSGRSYVPSLI</sequence>
<evidence type="ECO:0000313" key="3">
    <source>
        <dbReference type="Proteomes" id="UP001050691"/>
    </source>
</evidence>
<dbReference type="Proteomes" id="UP001050691">
    <property type="component" value="Unassembled WGS sequence"/>
</dbReference>
<proteinExistence type="predicted"/>
<protein>
    <submittedName>
        <fullName evidence="2">Uncharacterized protein</fullName>
    </submittedName>
</protein>